<name>A0ACA9YDA8_9ASCO</name>
<reference evidence="1" key="1">
    <citation type="submission" date="2022-06" db="EMBL/GenBank/DDBJ databases">
        <authorList>
            <person name="Legras J.-L."/>
            <person name="Devillers H."/>
            <person name="Grondin C."/>
        </authorList>
    </citation>
    <scope>NUCLEOTIDE SEQUENCE</scope>
    <source>
        <strain evidence="1">CLIB 1444</strain>
    </source>
</reference>
<accession>A0ACA9YDA8</accession>
<protein>
    <submittedName>
        <fullName evidence="1">Ribosomal RNA-processing protein 14</fullName>
    </submittedName>
</protein>
<evidence type="ECO:0000313" key="1">
    <source>
        <dbReference type="EMBL" id="CAH6722671.1"/>
    </source>
</evidence>
<keyword evidence="2" id="KW-1185">Reference proteome</keyword>
<sequence length="445" mass="51844">MSNSLEERLKTHSNAFDGLLSLIPAKYYYDESTQDQWQQKKKSKDELKQNKRDKLDPSKNLSSAEDVMKERAKTAQPVQLPKKFERPVEVDEDEDEDDDEEEVEIPDMDVDDDSDDSEEEQEQTKTEKPVAKEVPSKVNKEESQDDDEDSIQIEFDDEGNEINETNEQNSEVSEKPSKPLKKQLSEEEIKQKEERLKRIREKLSSKINNLREKRKAPGTKNGGPVKSREQMLAYREELKKQAKKRKHDEVEESDSESESESENEEEKEQVYFGNITFNDGTRVTSDLTSSRNTAERKKKGPANNDIKAHLLKLEKKKAKLAQLTPEEQTKLLEKDKWQKLMNQAEGIKVKDDEKLLKKALKRKEKKKLKSELEWRDRKQIVKDTISAKIKRRDENLKQRKANKGKKRKDQVRLKKFTGIVNNTKSNPKNKKKRAGFEGSAKSKKK</sequence>
<comment type="caution">
    <text evidence="1">The sequence shown here is derived from an EMBL/GenBank/DDBJ whole genome shotgun (WGS) entry which is preliminary data.</text>
</comment>
<dbReference type="EMBL" id="CALSDN010000010">
    <property type="protein sequence ID" value="CAH6722671.1"/>
    <property type="molecule type" value="Genomic_DNA"/>
</dbReference>
<organism evidence="1 2">
    <name type="scientific">[Candida] jaroonii</name>
    <dbReference type="NCBI Taxonomy" id="467808"/>
    <lineage>
        <taxon>Eukaryota</taxon>
        <taxon>Fungi</taxon>
        <taxon>Dikarya</taxon>
        <taxon>Ascomycota</taxon>
        <taxon>Saccharomycotina</taxon>
        <taxon>Pichiomycetes</taxon>
        <taxon>Debaryomycetaceae</taxon>
        <taxon>Yamadazyma</taxon>
    </lineage>
</organism>
<gene>
    <name evidence="1" type="ORF">CLIB1444_10S03752</name>
</gene>
<evidence type="ECO:0000313" key="2">
    <source>
        <dbReference type="Proteomes" id="UP001152531"/>
    </source>
</evidence>
<dbReference type="Proteomes" id="UP001152531">
    <property type="component" value="Unassembled WGS sequence"/>
</dbReference>
<proteinExistence type="predicted"/>